<feature type="binding site" evidence="2">
    <location>
        <position position="63"/>
    </location>
    <ligand>
        <name>substrate</name>
    </ligand>
</feature>
<dbReference type="Gene3D" id="3.40.1180.10">
    <property type="entry name" value="Decaprenyl diphosphate synthase-like"/>
    <property type="match status" value="1"/>
</dbReference>
<comment type="caution">
    <text evidence="3">The sequence shown here is derived from an EMBL/GenBank/DDBJ whole genome shotgun (WGS) entry which is preliminary data.</text>
</comment>
<dbReference type="Pfam" id="PF01255">
    <property type="entry name" value="Prenyltransf"/>
    <property type="match status" value="1"/>
</dbReference>
<dbReference type="EMBL" id="JABTTY010000001">
    <property type="protein sequence ID" value="MBE7524935.1"/>
    <property type="molecule type" value="Genomic_DNA"/>
</dbReference>
<evidence type="ECO:0000313" key="3">
    <source>
        <dbReference type="EMBL" id="MBE7524935.1"/>
    </source>
</evidence>
<feature type="active site" evidence="2">
    <location>
        <position position="14"/>
    </location>
</feature>
<feature type="binding site" evidence="2">
    <location>
        <begin position="184"/>
        <end position="186"/>
    </location>
    <ligand>
        <name>substrate</name>
    </ligand>
</feature>
<feature type="binding site" evidence="2">
    <location>
        <position position="19"/>
    </location>
    <ligand>
        <name>substrate</name>
    </ligand>
</feature>
<dbReference type="EC" id="2.5.1.-" evidence="2"/>
<dbReference type="GO" id="GO:0005829">
    <property type="term" value="C:cytosol"/>
    <property type="evidence" value="ECO:0007669"/>
    <property type="project" value="TreeGrafter"/>
</dbReference>
<accession>A0A928Y4K0</accession>
<proteinExistence type="inferred from homology"/>
<dbReference type="AlphaFoldDB" id="A0A928Y4K0"/>
<name>A0A928Y4K0_UNCKA</name>
<comment type="cofactor">
    <cofactor evidence="2">
        <name>Mg(2+)</name>
        <dbReference type="ChEBI" id="CHEBI:18420"/>
    </cofactor>
    <text evidence="2">Binds 2 magnesium ions per subunit.</text>
</comment>
<reference evidence="3" key="1">
    <citation type="submission" date="2020-05" db="EMBL/GenBank/DDBJ databases">
        <title>High-Quality Genomes of Partial-Nitritation/Anammox System by Hierarchical Clustering Based Hybrid Assembly.</title>
        <authorList>
            <person name="Liu L."/>
            <person name="Wang Y."/>
            <person name="Che Y."/>
            <person name="Chen Y."/>
            <person name="Xia Y."/>
            <person name="Luo R."/>
            <person name="Cheng S.H."/>
            <person name="Zheng C."/>
            <person name="Zhang T."/>
        </authorList>
    </citation>
    <scope>NUCLEOTIDE SEQUENCE</scope>
    <source>
        <strain evidence="3">H1_PAT1</strain>
    </source>
</reference>
<feature type="binding site" evidence="2">
    <location>
        <begin position="15"/>
        <end position="18"/>
    </location>
    <ligand>
        <name>substrate</name>
    </ligand>
</feature>
<dbReference type="PANTHER" id="PTHR10291">
    <property type="entry name" value="DEHYDRODOLICHYL DIPHOSPHATE SYNTHASE FAMILY MEMBER"/>
    <property type="match status" value="1"/>
</dbReference>
<comment type="similarity">
    <text evidence="2">Belongs to the UPP synthase family.</text>
</comment>
<dbReference type="InterPro" id="IPR018520">
    <property type="entry name" value="UPP_synth-like_CS"/>
</dbReference>
<feature type="binding site" evidence="2">
    <location>
        <position position="197"/>
    </location>
    <ligand>
        <name>Mg(2+)</name>
        <dbReference type="ChEBI" id="CHEBI:18420"/>
    </ligand>
</feature>
<dbReference type="HAMAP" id="MF_01139">
    <property type="entry name" value="ISPT"/>
    <property type="match status" value="1"/>
</dbReference>
<feature type="binding site" evidence="2">
    <location>
        <position position="65"/>
    </location>
    <ligand>
        <name>substrate</name>
    </ligand>
</feature>
<feature type="binding site" evidence="2">
    <location>
        <position position="14"/>
    </location>
    <ligand>
        <name>Mg(2+)</name>
        <dbReference type="ChEBI" id="CHEBI:18420"/>
    </ligand>
</feature>
<evidence type="ECO:0000256" key="2">
    <source>
        <dbReference type="HAMAP-Rule" id="MF_01139"/>
    </source>
</evidence>
<dbReference type="Proteomes" id="UP000710385">
    <property type="component" value="Unassembled WGS sequence"/>
</dbReference>
<dbReference type="GO" id="GO:0008834">
    <property type="term" value="F:ditrans,polycis-undecaprenyl-diphosphate synthase [(2E,6E)-farnesyl-diphosphate specific] activity"/>
    <property type="evidence" value="ECO:0007669"/>
    <property type="project" value="TreeGrafter"/>
</dbReference>
<gene>
    <name evidence="3" type="primary">uppS</name>
    <name evidence="3" type="ORF">HS096_00845</name>
</gene>
<dbReference type="GO" id="GO:0030145">
    <property type="term" value="F:manganese ion binding"/>
    <property type="evidence" value="ECO:0007669"/>
    <property type="project" value="TreeGrafter"/>
</dbReference>
<feature type="binding site" evidence="2">
    <location>
        <position position="31"/>
    </location>
    <ligand>
        <name>substrate</name>
    </ligand>
</feature>
<evidence type="ECO:0000313" key="4">
    <source>
        <dbReference type="Proteomes" id="UP000710385"/>
    </source>
</evidence>
<dbReference type="InterPro" id="IPR036424">
    <property type="entry name" value="UPP_synth-like_sf"/>
</dbReference>
<feature type="binding site" evidence="2">
    <location>
        <position position="178"/>
    </location>
    <ligand>
        <name>substrate</name>
    </ligand>
</feature>
<feature type="binding site" evidence="2">
    <location>
        <begin position="59"/>
        <end position="61"/>
    </location>
    <ligand>
        <name>substrate</name>
    </ligand>
</feature>
<dbReference type="CDD" id="cd00475">
    <property type="entry name" value="Cis_IPPS"/>
    <property type="match status" value="1"/>
</dbReference>
<dbReference type="FunFam" id="3.40.1180.10:FF:000001">
    <property type="entry name" value="(2E,6E)-farnesyl-diphosphate-specific ditrans,polycis-undecaprenyl-diphosphate synthase"/>
    <property type="match status" value="1"/>
</dbReference>
<protein>
    <recommendedName>
        <fullName evidence="2">Isoprenyl transferase</fullName>
        <ecNumber evidence="2">2.5.1.-</ecNumber>
    </recommendedName>
</protein>
<dbReference type="PANTHER" id="PTHR10291:SF0">
    <property type="entry name" value="DEHYDRODOLICHYL DIPHOSPHATE SYNTHASE 2"/>
    <property type="match status" value="1"/>
</dbReference>
<feature type="active site" description="Proton acceptor" evidence="2">
    <location>
        <position position="62"/>
    </location>
</feature>
<organism evidence="3 4">
    <name type="scientific">candidate division WWE3 bacterium</name>
    <dbReference type="NCBI Taxonomy" id="2053526"/>
    <lineage>
        <taxon>Bacteria</taxon>
        <taxon>Katanobacteria</taxon>
    </lineage>
</organism>
<dbReference type="PROSITE" id="PS01066">
    <property type="entry name" value="UPP_SYNTHASE"/>
    <property type="match status" value="1"/>
</dbReference>
<dbReference type="GO" id="GO:0000287">
    <property type="term" value="F:magnesium ion binding"/>
    <property type="evidence" value="ECO:0007669"/>
    <property type="project" value="UniProtKB-UniRule"/>
</dbReference>
<keyword evidence="2" id="KW-0460">Magnesium</keyword>
<dbReference type="NCBIfam" id="TIGR00055">
    <property type="entry name" value="uppS"/>
    <property type="match status" value="1"/>
</dbReference>
<comment type="caution">
    <text evidence="2">Lacks conserved residue(s) required for the propagation of feature annotation.</text>
</comment>
<keyword evidence="2" id="KW-0479">Metal-binding</keyword>
<sequence>MPETPVRHLAIIMDGNRRWAKERGLPTLQGHKAGYDTLKTIGDLCLDRGIEVLTVFAFSTENWKRTQEEVGYLMELIEFALRNELEHFKSRGVRIRVLGRRDGLRASVVEAIEQAEKQTEDLTKGTLCICINYGGRYEIVDAVKRIVEDGISADRIDEDAITARMYWPDMPEPELVIRTSGEERVSGFLTWQAVYSEFFFSKKYWPDFDEAELDAALAEYALRKRRFGV</sequence>
<keyword evidence="1 2" id="KW-0808">Transferase</keyword>
<dbReference type="SUPFAM" id="SSF64005">
    <property type="entry name" value="Undecaprenyl diphosphate synthase"/>
    <property type="match status" value="1"/>
</dbReference>
<dbReference type="GO" id="GO:0016094">
    <property type="term" value="P:polyprenol biosynthetic process"/>
    <property type="evidence" value="ECO:0007669"/>
    <property type="project" value="TreeGrafter"/>
</dbReference>
<comment type="subunit">
    <text evidence="2">Homodimer.</text>
</comment>
<dbReference type="InterPro" id="IPR001441">
    <property type="entry name" value="UPP_synth-like"/>
</dbReference>
<evidence type="ECO:0000256" key="1">
    <source>
        <dbReference type="ARBA" id="ARBA00022679"/>
    </source>
</evidence>
<comment type="function">
    <text evidence="2">Catalyzes the condensation of isopentenyl diphosphate (IPP) with allylic pyrophosphates generating different type of terpenoids.</text>
</comment>